<protein>
    <recommendedName>
        <fullName evidence="2">F5/8 type C domain-containing protein</fullName>
    </recommendedName>
</protein>
<sequence length="330" mass="36915">MKPPLLLASLVILLHLRNISSITASDGAWCPDDTDHEAWLEVTFGDEQTIVAIETLGSAEWDWYVTKYQISYLNERSDWTWYTSDVDTFTFSGNADPLVSVRNYFNSPVVAISLRIHPIESVGDRSLRWELYKCSTATDNGVTQSATVQECDVPDLVPLISGENGVEDSQLLASSEWDDEQGVIASRLTSDGAWCPDDTDHEAWLEVTFGDEQTIVAIETLGSAEWDWYVTKYQISYLTERSDWAWYTSNGDTFTLSGNADPLVSVRNYFNSPVVAISLRIHPIESVGDRSLRWELYKCSTATDNSVTQSATVQVYLQDPCSLKSILDSA</sequence>
<dbReference type="SMART" id="SM00231">
    <property type="entry name" value="FA58C"/>
    <property type="match status" value="2"/>
</dbReference>
<reference evidence="5" key="1">
    <citation type="submission" date="2012-12" db="EMBL/GenBank/DDBJ databases">
        <authorList>
            <person name="Hellsten U."/>
            <person name="Grimwood J."/>
            <person name="Chapman J.A."/>
            <person name="Shapiro H."/>
            <person name="Aerts A."/>
            <person name="Otillar R.P."/>
            <person name="Terry A.Y."/>
            <person name="Boore J.L."/>
            <person name="Simakov O."/>
            <person name="Marletaz F."/>
            <person name="Cho S.-J."/>
            <person name="Edsinger-Gonzales E."/>
            <person name="Havlak P."/>
            <person name="Kuo D.-H."/>
            <person name="Larsson T."/>
            <person name="Lv J."/>
            <person name="Arendt D."/>
            <person name="Savage R."/>
            <person name="Osoegawa K."/>
            <person name="de Jong P."/>
            <person name="Lindberg D.R."/>
            <person name="Seaver E.C."/>
            <person name="Weisblat D.A."/>
            <person name="Putnam N.H."/>
            <person name="Grigoriev I.V."/>
            <person name="Rokhsar D.S."/>
        </authorList>
    </citation>
    <scope>NUCLEOTIDE SEQUENCE</scope>
    <source>
        <strain evidence="5">I ESC-2004</strain>
    </source>
</reference>
<dbReference type="Proteomes" id="UP000014760">
    <property type="component" value="Unassembled WGS sequence"/>
</dbReference>
<dbReference type="InterPro" id="IPR000421">
    <property type="entry name" value="FA58C"/>
</dbReference>
<dbReference type="OMA" id="SWSETHG"/>
<dbReference type="Pfam" id="PF00754">
    <property type="entry name" value="F5_F8_type_C"/>
    <property type="match status" value="2"/>
</dbReference>
<dbReference type="STRING" id="283909.R7UQZ9"/>
<evidence type="ECO:0000313" key="5">
    <source>
        <dbReference type="Proteomes" id="UP000014760"/>
    </source>
</evidence>
<accession>R7UQZ9</accession>
<dbReference type="PROSITE" id="PS50022">
    <property type="entry name" value="FA58C_3"/>
    <property type="match status" value="2"/>
</dbReference>
<proteinExistence type="predicted"/>
<feature type="domain" description="F5/8 type C" evidence="2">
    <location>
        <begin position="1"/>
        <end position="134"/>
    </location>
</feature>
<dbReference type="InterPro" id="IPR008979">
    <property type="entry name" value="Galactose-bd-like_sf"/>
</dbReference>
<dbReference type="SUPFAM" id="SSF49785">
    <property type="entry name" value="Galactose-binding domain-like"/>
    <property type="match status" value="2"/>
</dbReference>
<reference evidence="4" key="3">
    <citation type="submission" date="2015-06" db="UniProtKB">
        <authorList>
            <consortium name="EnsemblMetazoa"/>
        </authorList>
    </citation>
    <scope>IDENTIFICATION</scope>
</reference>
<feature type="chain" id="PRO_5008788284" description="F5/8 type C domain-containing protein" evidence="1">
    <location>
        <begin position="22"/>
        <end position="330"/>
    </location>
</feature>
<keyword evidence="5" id="KW-1185">Reference proteome</keyword>
<dbReference type="EnsemblMetazoa" id="CapteT207043">
    <property type="protein sequence ID" value="CapteP207043"/>
    <property type="gene ID" value="CapteG207043"/>
</dbReference>
<dbReference type="Gene3D" id="2.60.120.260">
    <property type="entry name" value="Galactose-binding domain-like"/>
    <property type="match status" value="2"/>
</dbReference>
<dbReference type="PANTHER" id="PTHR24543">
    <property type="entry name" value="MULTICOPPER OXIDASE-RELATED"/>
    <property type="match status" value="1"/>
</dbReference>
<keyword evidence="1" id="KW-0732">Signal</keyword>
<dbReference type="EMBL" id="KB298688">
    <property type="protein sequence ID" value="ELU08964.1"/>
    <property type="molecule type" value="Genomic_DNA"/>
</dbReference>
<evidence type="ECO:0000259" key="2">
    <source>
        <dbReference type="PROSITE" id="PS50022"/>
    </source>
</evidence>
<dbReference type="EMBL" id="AMQN01001057">
    <property type="status" value="NOT_ANNOTATED_CDS"/>
    <property type="molecule type" value="Genomic_DNA"/>
</dbReference>
<evidence type="ECO:0000313" key="4">
    <source>
        <dbReference type="EnsemblMetazoa" id="CapteP207043"/>
    </source>
</evidence>
<dbReference type="AlphaFoldDB" id="R7UQZ9"/>
<evidence type="ECO:0000313" key="3">
    <source>
        <dbReference type="EMBL" id="ELU08964.1"/>
    </source>
</evidence>
<feature type="domain" description="F5/8 type C" evidence="2">
    <location>
        <begin position="151"/>
        <end position="299"/>
    </location>
</feature>
<feature type="signal peptide" evidence="1">
    <location>
        <begin position="1"/>
        <end position="21"/>
    </location>
</feature>
<gene>
    <name evidence="3" type="ORF">CAPTEDRAFT_207043</name>
</gene>
<organism evidence="3">
    <name type="scientific">Capitella teleta</name>
    <name type="common">Polychaete worm</name>
    <dbReference type="NCBI Taxonomy" id="283909"/>
    <lineage>
        <taxon>Eukaryota</taxon>
        <taxon>Metazoa</taxon>
        <taxon>Spiralia</taxon>
        <taxon>Lophotrochozoa</taxon>
        <taxon>Annelida</taxon>
        <taxon>Polychaeta</taxon>
        <taxon>Sedentaria</taxon>
        <taxon>Scolecida</taxon>
        <taxon>Capitellidae</taxon>
        <taxon>Capitella</taxon>
    </lineage>
</organism>
<reference evidence="3 5" key="2">
    <citation type="journal article" date="2013" name="Nature">
        <title>Insights into bilaterian evolution from three spiralian genomes.</title>
        <authorList>
            <person name="Simakov O."/>
            <person name="Marletaz F."/>
            <person name="Cho S.J."/>
            <person name="Edsinger-Gonzales E."/>
            <person name="Havlak P."/>
            <person name="Hellsten U."/>
            <person name="Kuo D.H."/>
            <person name="Larsson T."/>
            <person name="Lv J."/>
            <person name="Arendt D."/>
            <person name="Savage R."/>
            <person name="Osoegawa K."/>
            <person name="de Jong P."/>
            <person name="Grimwood J."/>
            <person name="Chapman J.A."/>
            <person name="Shapiro H."/>
            <person name="Aerts A."/>
            <person name="Otillar R.P."/>
            <person name="Terry A.Y."/>
            <person name="Boore J.L."/>
            <person name="Grigoriev I.V."/>
            <person name="Lindberg D.R."/>
            <person name="Seaver E.C."/>
            <person name="Weisblat D.A."/>
            <person name="Putnam N.H."/>
            <person name="Rokhsar D.S."/>
        </authorList>
    </citation>
    <scope>NUCLEOTIDE SEQUENCE</scope>
    <source>
        <strain evidence="3 5">I ESC-2004</strain>
    </source>
</reference>
<dbReference type="CDD" id="cd00057">
    <property type="entry name" value="FA58C"/>
    <property type="match status" value="2"/>
</dbReference>
<evidence type="ECO:0000256" key="1">
    <source>
        <dbReference type="SAM" id="SignalP"/>
    </source>
</evidence>
<name>R7UQZ9_CAPTE</name>
<dbReference type="OrthoDB" id="10028859at2759"/>
<dbReference type="HOGENOM" id="CLU_842633_0_0_1"/>
<dbReference type="PANTHER" id="PTHR24543:SF334">
    <property type="entry name" value="F5_8 TYPE C DOMAIN-CONTAINING PROTEIN"/>
    <property type="match status" value="1"/>
</dbReference>